<keyword evidence="3" id="KW-0808">Transferase</keyword>
<evidence type="ECO:0000256" key="10">
    <source>
        <dbReference type="SAM" id="Phobius"/>
    </source>
</evidence>
<gene>
    <name evidence="11" type="ORF">ACJMK2_036198</name>
</gene>
<evidence type="ECO:0000313" key="11">
    <source>
        <dbReference type="EMBL" id="KAL3873036.1"/>
    </source>
</evidence>
<evidence type="ECO:0000313" key="12">
    <source>
        <dbReference type="Proteomes" id="UP001634394"/>
    </source>
</evidence>
<evidence type="ECO:0000256" key="6">
    <source>
        <dbReference type="ARBA" id="ARBA00022989"/>
    </source>
</evidence>
<keyword evidence="8 10" id="KW-0472">Membrane</keyword>
<dbReference type="GO" id="GO:0008146">
    <property type="term" value="F:sulfotransferase activity"/>
    <property type="evidence" value="ECO:0007669"/>
    <property type="project" value="UniProtKB-ARBA"/>
</dbReference>
<comment type="caution">
    <text evidence="11">The sequence shown here is derived from an EMBL/GenBank/DDBJ whole genome shotgun (WGS) entry which is preliminary data.</text>
</comment>
<name>A0ABD3WGH0_SINWO</name>
<dbReference type="SUPFAM" id="SSF52540">
    <property type="entry name" value="P-loop containing nucleoside triphosphate hydrolases"/>
    <property type="match status" value="1"/>
</dbReference>
<dbReference type="PANTHER" id="PTHR14647:SF87">
    <property type="entry name" value="PUTATIVE-RELATED"/>
    <property type="match status" value="1"/>
</dbReference>
<accession>A0ABD3WGH0</accession>
<comment type="similarity">
    <text evidence="2">Belongs to the galactose-3-O-sulfotransferase family.</text>
</comment>
<reference evidence="11 12" key="1">
    <citation type="submission" date="2024-11" db="EMBL/GenBank/DDBJ databases">
        <title>Chromosome-level genome assembly of the freshwater bivalve Anodonta woodiana.</title>
        <authorList>
            <person name="Chen X."/>
        </authorList>
    </citation>
    <scope>NUCLEOTIDE SEQUENCE [LARGE SCALE GENOMIC DNA]</scope>
    <source>
        <strain evidence="11">MN2024</strain>
        <tissue evidence="11">Gills</tissue>
    </source>
</reference>
<protein>
    <submittedName>
        <fullName evidence="11">Uncharacterized protein</fullName>
    </submittedName>
</protein>
<dbReference type="InterPro" id="IPR009729">
    <property type="entry name" value="Gal-3-0_sulfotransfrase"/>
</dbReference>
<dbReference type="PANTHER" id="PTHR14647">
    <property type="entry name" value="GALACTOSE-3-O-SULFOTRANSFERASE"/>
    <property type="match status" value="1"/>
</dbReference>
<dbReference type="Pfam" id="PF06990">
    <property type="entry name" value="Gal-3-0_sulfotr"/>
    <property type="match status" value="1"/>
</dbReference>
<evidence type="ECO:0000256" key="3">
    <source>
        <dbReference type="ARBA" id="ARBA00022679"/>
    </source>
</evidence>
<dbReference type="Proteomes" id="UP001634394">
    <property type="component" value="Unassembled WGS sequence"/>
</dbReference>
<keyword evidence="7" id="KW-0333">Golgi apparatus</keyword>
<evidence type="ECO:0000256" key="9">
    <source>
        <dbReference type="ARBA" id="ARBA00023180"/>
    </source>
</evidence>
<comment type="subcellular location">
    <subcellularLocation>
        <location evidence="1">Golgi apparatus membrane</location>
        <topology evidence="1">Single-pass type II membrane protein</topology>
    </subcellularLocation>
</comment>
<keyword evidence="6 10" id="KW-1133">Transmembrane helix</keyword>
<evidence type="ECO:0000256" key="5">
    <source>
        <dbReference type="ARBA" id="ARBA00022968"/>
    </source>
</evidence>
<keyword evidence="9" id="KW-0325">Glycoprotein</keyword>
<evidence type="ECO:0000256" key="8">
    <source>
        <dbReference type="ARBA" id="ARBA00023136"/>
    </source>
</evidence>
<feature type="transmembrane region" description="Helical" evidence="10">
    <location>
        <begin position="12"/>
        <end position="34"/>
    </location>
</feature>
<keyword evidence="12" id="KW-1185">Reference proteome</keyword>
<organism evidence="11 12">
    <name type="scientific">Sinanodonta woodiana</name>
    <name type="common">Chinese pond mussel</name>
    <name type="synonym">Anodonta woodiana</name>
    <dbReference type="NCBI Taxonomy" id="1069815"/>
    <lineage>
        <taxon>Eukaryota</taxon>
        <taxon>Metazoa</taxon>
        <taxon>Spiralia</taxon>
        <taxon>Lophotrochozoa</taxon>
        <taxon>Mollusca</taxon>
        <taxon>Bivalvia</taxon>
        <taxon>Autobranchia</taxon>
        <taxon>Heteroconchia</taxon>
        <taxon>Palaeoheterodonta</taxon>
        <taxon>Unionida</taxon>
        <taxon>Unionoidea</taxon>
        <taxon>Unionidae</taxon>
        <taxon>Unioninae</taxon>
        <taxon>Sinanodonta</taxon>
    </lineage>
</organism>
<evidence type="ECO:0000256" key="2">
    <source>
        <dbReference type="ARBA" id="ARBA00008124"/>
    </source>
</evidence>
<dbReference type="Gene3D" id="3.40.50.300">
    <property type="entry name" value="P-loop containing nucleotide triphosphate hydrolases"/>
    <property type="match status" value="1"/>
</dbReference>
<dbReference type="AlphaFoldDB" id="A0ABD3WGH0"/>
<dbReference type="GO" id="GO:0000139">
    <property type="term" value="C:Golgi membrane"/>
    <property type="evidence" value="ECO:0007669"/>
    <property type="project" value="UniProtKB-SubCell"/>
</dbReference>
<sequence>MCPSYRIFWKRHMVKVTILILILVTLTIAVYINLNLLTLTSGISMRYGVSVNDKEDMYYEIDTRRIMNQSNSPDYFMTEIFESLLEKTVPRLNVIHGRVCREKLNVVFIKTMKCATETIAFIIRRFGYVRHLNFVLPVHKNIYLGWPFQLKAADFRPSKRPYNILVDHAVYNFTIMQSLMPMNTVFITIIREPYSHFISSFNYFNVKNIANVTGDDPINDYLHNLDKYERVYKSPAAAKTRYCIPDNFSITKNLLSHCLGMPTGFPMPESNITGNENQVRKYIKHLDTKFTLVMIMEFFHESLILLKRLLCWSFKDILYQSRNYGNYSIPRSIKHQENIEIYKKWSSADYILYDYFNKTFWRKVGDEGPEFFHEVKYYTKIQKEFSHFCDSLKLNTPEETTEKRDRVFNVSGSRFNDPFQITADFCLLMQSDMFQYLRERFDNKEPWALEEINKRKEKPQGC</sequence>
<proteinExistence type="inferred from homology"/>
<evidence type="ECO:0000256" key="1">
    <source>
        <dbReference type="ARBA" id="ARBA00004323"/>
    </source>
</evidence>
<keyword evidence="4 10" id="KW-0812">Transmembrane</keyword>
<dbReference type="EMBL" id="JBJQND010000006">
    <property type="protein sequence ID" value="KAL3873036.1"/>
    <property type="molecule type" value="Genomic_DNA"/>
</dbReference>
<keyword evidence="5" id="KW-0735">Signal-anchor</keyword>
<evidence type="ECO:0000256" key="4">
    <source>
        <dbReference type="ARBA" id="ARBA00022692"/>
    </source>
</evidence>
<evidence type="ECO:0000256" key="7">
    <source>
        <dbReference type="ARBA" id="ARBA00023034"/>
    </source>
</evidence>
<dbReference type="InterPro" id="IPR027417">
    <property type="entry name" value="P-loop_NTPase"/>
</dbReference>